<dbReference type="InterPro" id="IPR035969">
    <property type="entry name" value="Rab-GAP_TBC_sf"/>
</dbReference>
<dbReference type="GO" id="GO:0005096">
    <property type="term" value="F:GTPase activator activity"/>
    <property type="evidence" value="ECO:0007669"/>
    <property type="project" value="TreeGrafter"/>
</dbReference>
<accession>A0AAD1U1T0</accession>
<organism evidence="3 4">
    <name type="scientific">Euplotes crassus</name>
    <dbReference type="NCBI Taxonomy" id="5936"/>
    <lineage>
        <taxon>Eukaryota</taxon>
        <taxon>Sar</taxon>
        <taxon>Alveolata</taxon>
        <taxon>Ciliophora</taxon>
        <taxon>Intramacronucleata</taxon>
        <taxon>Spirotrichea</taxon>
        <taxon>Hypotrichia</taxon>
        <taxon>Euplotida</taxon>
        <taxon>Euplotidae</taxon>
        <taxon>Moneuplotes</taxon>
    </lineage>
</organism>
<feature type="region of interest" description="Disordered" evidence="1">
    <location>
        <begin position="1"/>
        <end position="81"/>
    </location>
</feature>
<dbReference type="InterPro" id="IPR050302">
    <property type="entry name" value="Rab_GAP_TBC_domain"/>
</dbReference>
<feature type="compositionally biased region" description="Basic and acidic residues" evidence="1">
    <location>
        <begin position="49"/>
        <end position="61"/>
    </location>
</feature>
<gene>
    <name evidence="3" type="ORF">ECRASSUSDP1_LOCUS1089</name>
</gene>
<protein>
    <recommendedName>
        <fullName evidence="2">Rab-GAP TBC domain-containing protein</fullName>
    </recommendedName>
</protein>
<dbReference type="EMBL" id="CAMPGE010001028">
    <property type="protein sequence ID" value="CAI2359795.1"/>
    <property type="molecule type" value="Genomic_DNA"/>
</dbReference>
<dbReference type="PANTHER" id="PTHR47219:SF9">
    <property type="entry name" value="GTPASE ACTIVATING PROTEIN AND CENTROSOME-ASSOCIATED, ISOFORM B"/>
    <property type="match status" value="1"/>
</dbReference>
<dbReference type="PROSITE" id="PS50086">
    <property type="entry name" value="TBC_RABGAP"/>
    <property type="match status" value="1"/>
</dbReference>
<dbReference type="FunFam" id="1.10.8.270:FF:000016">
    <property type="entry name" value="TBC1 domain family member 2A"/>
    <property type="match status" value="1"/>
</dbReference>
<dbReference type="PANTHER" id="PTHR47219">
    <property type="entry name" value="RAB GTPASE-ACTIVATING PROTEIN 1-LIKE"/>
    <property type="match status" value="1"/>
</dbReference>
<feature type="compositionally biased region" description="Acidic residues" evidence="1">
    <location>
        <begin position="30"/>
        <end position="41"/>
    </location>
</feature>
<evidence type="ECO:0000259" key="2">
    <source>
        <dbReference type="PROSITE" id="PS50086"/>
    </source>
</evidence>
<evidence type="ECO:0000313" key="3">
    <source>
        <dbReference type="EMBL" id="CAI2359795.1"/>
    </source>
</evidence>
<dbReference type="SUPFAM" id="SSF47923">
    <property type="entry name" value="Ypt/Rab-GAP domain of gyp1p"/>
    <property type="match status" value="2"/>
</dbReference>
<reference evidence="3" key="1">
    <citation type="submission" date="2023-07" db="EMBL/GenBank/DDBJ databases">
        <authorList>
            <consortium name="AG Swart"/>
            <person name="Singh M."/>
            <person name="Singh A."/>
            <person name="Seah K."/>
            <person name="Emmerich C."/>
        </authorList>
    </citation>
    <scope>NUCLEOTIDE SEQUENCE</scope>
    <source>
        <strain evidence="3">DP1</strain>
    </source>
</reference>
<evidence type="ECO:0000256" key="1">
    <source>
        <dbReference type="SAM" id="MobiDB-lite"/>
    </source>
</evidence>
<dbReference type="Gene3D" id="1.10.10.750">
    <property type="entry name" value="Ypt/Rab-GAP domain of gyp1p, domain 1"/>
    <property type="match status" value="1"/>
</dbReference>
<dbReference type="InterPro" id="IPR000195">
    <property type="entry name" value="Rab-GAP-TBC_dom"/>
</dbReference>
<dbReference type="Gene3D" id="1.10.8.270">
    <property type="entry name" value="putative rabgap domain of human tbc1 domain family member 14 like domains"/>
    <property type="match status" value="1"/>
</dbReference>
<feature type="domain" description="Rab-GAP TBC" evidence="2">
    <location>
        <begin position="210"/>
        <end position="399"/>
    </location>
</feature>
<dbReference type="Gene3D" id="1.10.472.80">
    <property type="entry name" value="Ypt/Rab-GAP domain of gyp1p, domain 3"/>
    <property type="match status" value="1"/>
</dbReference>
<dbReference type="GO" id="GO:0031267">
    <property type="term" value="F:small GTPase binding"/>
    <property type="evidence" value="ECO:0007669"/>
    <property type="project" value="TreeGrafter"/>
</dbReference>
<dbReference type="AlphaFoldDB" id="A0AAD1U1T0"/>
<comment type="caution">
    <text evidence="3">The sequence shown here is derived from an EMBL/GenBank/DDBJ whole genome shotgun (WGS) entry which is preliminary data.</text>
</comment>
<proteinExistence type="predicted"/>
<keyword evidence="4" id="KW-1185">Reference proteome</keyword>
<dbReference type="Pfam" id="PF00566">
    <property type="entry name" value="RabGAP-TBC"/>
    <property type="match status" value="1"/>
</dbReference>
<evidence type="ECO:0000313" key="4">
    <source>
        <dbReference type="Proteomes" id="UP001295684"/>
    </source>
</evidence>
<feature type="compositionally biased region" description="Basic residues" evidence="1">
    <location>
        <begin position="68"/>
        <end position="81"/>
    </location>
</feature>
<dbReference type="Proteomes" id="UP001295684">
    <property type="component" value="Unassembled WGS sequence"/>
</dbReference>
<name>A0AAD1U1T0_EUPCR</name>
<sequence length="476" mass="55881">MEKNVQFRVQTPKEDESEVDIDVVSSSEGSESDEIPEEISDSCDVVTPQKEKAHTPIREIRSILSSKDKRKKSGSAKKHVRIRHQNIESKPGESSDFFSRRISTSEERFVREIDAYQHEDTKTISHKNEYGFLEGSNKLTDEQIMRMTGSSFIKKQIDKRVKGKDKSDKKTQYVRIKKWQRMLETYPYKGGKKKDTYKVHSKLKSRARKGIPDSFRGTAWKTLACIEEVKEENSSVTYFDLFNEESKKDIDSIMKDISRTFPNHCFFKKKFGRGQKALFNVLRAIANYVKESGYVQGMGYISAILLMYIPEEEAFWTMASILSKYDHIKYFKPKMPGLWETFYVFQKLMKKKLPKVHDHLRNLNLCPSMYASQWFMTLCSVGFPYECTIRIFDCFLTEGPKVLYRVALYILKENEEELLLSEIEDVFAIIKIFIKNMTEDDIEKVHHIDIRTKKIQKYEQEYHSNPDKDILEFVKV</sequence>
<dbReference type="SMART" id="SM00164">
    <property type="entry name" value="TBC"/>
    <property type="match status" value="1"/>
</dbReference>